<dbReference type="SUPFAM" id="SSF48498">
    <property type="entry name" value="Tetracyclin repressor-like, C-terminal domain"/>
    <property type="match status" value="1"/>
</dbReference>
<feature type="domain" description="HTH-type transcriptional regulator MT1864/Rv1816-like C-terminal" evidence="3">
    <location>
        <begin position="8"/>
        <end position="102"/>
    </location>
</feature>
<evidence type="ECO:0000313" key="4">
    <source>
        <dbReference type="EMBL" id="MFB9469660.1"/>
    </source>
</evidence>
<gene>
    <name evidence="4" type="ORF">ACFFR3_09080</name>
</gene>
<dbReference type="InterPro" id="IPR025996">
    <property type="entry name" value="MT1864/Rv1816-like_C"/>
</dbReference>
<protein>
    <submittedName>
        <fullName evidence="4">WHG domain-containing protein</fullName>
    </submittedName>
</protein>
<dbReference type="EMBL" id="JBHMCF010000008">
    <property type="protein sequence ID" value="MFB9469660.1"/>
    <property type="molecule type" value="Genomic_DNA"/>
</dbReference>
<organism evidence="4 5">
    <name type="scientific">Nonomuraea salmonea</name>
    <dbReference type="NCBI Taxonomy" id="46181"/>
    <lineage>
        <taxon>Bacteria</taxon>
        <taxon>Bacillati</taxon>
        <taxon>Actinomycetota</taxon>
        <taxon>Actinomycetes</taxon>
        <taxon>Streptosporangiales</taxon>
        <taxon>Streptosporangiaceae</taxon>
        <taxon>Nonomuraea</taxon>
    </lineage>
</organism>
<proteinExistence type="predicted"/>
<comment type="caution">
    <text evidence="4">The sequence shown here is derived from an EMBL/GenBank/DDBJ whole genome shotgun (WGS) entry which is preliminary data.</text>
</comment>
<dbReference type="Gene3D" id="1.10.357.10">
    <property type="entry name" value="Tetracycline Repressor, domain 2"/>
    <property type="match status" value="1"/>
</dbReference>
<accession>A0ABV5NH91</accession>
<keyword evidence="2" id="KW-0804">Transcription</keyword>
<dbReference type="InterPro" id="IPR036271">
    <property type="entry name" value="Tet_transcr_reg_TetR-rel_C_sf"/>
</dbReference>
<evidence type="ECO:0000259" key="3">
    <source>
        <dbReference type="Pfam" id="PF13305"/>
    </source>
</evidence>
<name>A0ABV5NH91_9ACTN</name>
<evidence type="ECO:0000256" key="1">
    <source>
        <dbReference type="ARBA" id="ARBA00023015"/>
    </source>
</evidence>
<dbReference type="RefSeq" id="WP_345407814.1">
    <property type="nucleotide sequence ID" value="NZ_BAAAXS010000001.1"/>
</dbReference>
<dbReference type="Pfam" id="PF13305">
    <property type="entry name" value="TetR_C_33"/>
    <property type="match status" value="1"/>
</dbReference>
<keyword evidence="5" id="KW-1185">Reference proteome</keyword>
<reference evidence="4 5" key="1">
    <citation type="submission" date="2024-09" db="EMBL/GenBank/DDBJ databases">
        <authorList>
            <person name="Sun Q."/>
            <person name="Mori K."/>
        </authorList>
    </citation>
    <scope>NUCLEOTIDE SEQUENCE [LARGE SCALE GENOMIC DNA]</scope>
    <source>
        <strain evidence="4 5">JCM 3324</strain>
    </source>
</reference>
<keyword evidence="1" id="KW-0805">Transcription regulation</keyword>
<sequence length="107" mass="11870">MTAPQDRLRHLATGVRRSAARHPSVFPLLLQRPAVTEEARQVRDRARAALREAGLDDERAARAERLISTAVLGFATSEAAGRFDHHAQDVRDADFACLLDALRAFVR</sequence>
<evidence type="ECO:0000256" key="2">
    <source>
        <dbReference type="ARBA" id="ARBA00023163"/>
    </source>
</evidence>
<dbReference type="Proteomes" id="UP001589568">
    <property type="component" value="Unassembled WGS sequence"/>
</dbReference>
<evidence type="ECO:0000313" key="5">
    <source>
        <dbReference type="Proteomes" id="UP001589568"/>
    </source>
</evidence>